<dbReference type="GO" id="GO:0005666">
    <property type="term" value="C:RNA polymerase III complex"/>
    <property type="evidence" value="ECO:0007669"/>
    <property type="project" value="InterPro"/>
</dbReference>
<keyword evidence="7" id="KW-1185">Reference proteome</keyword>
<accession>A0AA41V245</accession>
<dbReference type="Proteomes" id="UP001177140">
    <property type="component" value="Unassembled WGS sequence"/>
</dbReference>
<evidence type="ECO:0000256" key="2">
    <source>
        <dbReference type="ARBA" id="ARBA00011038"/>
    </source>
</evidence>
<keyword evidence="3" id="KW-0240">DNA-directed RNA polymerase</keyword>
<organism evidence="6 7">
    <name type="scientific">Papaver nudicaule</name>
    <name type="common">Iceland poppy</name>
    <dbReference type="NCBI Taxonomy" id="74823"/>
    <lineage>
        <taxon>Eukaryota</taxon>
        <taxon>Viridiplantae</taxon>
        <taxon>Streptophyta</taxon>
        <taxon>Embryophyta</taxon>
        <taxon>Tracheophyta</taxon>
        <taxon>Spermatophyta</taxon>
        <taxon>Magnoliopsida</taxon>
        <taxon>Ranunculales</taxon>
        <taxon>Papaveraceae</taxon>
        <taxon>Papaveroideae</taxon>
        <taxon>Papaver</taxon>
    </lineage>
</organism>
<comment type="subcellular location">
    <subcellularLocation>
        <location evidence="1">Nucleus</location>
    </subcellularLocation>
</comment>
<name>A0AA41V245_PAPNU</name>
<gene>
    <name evidence="6" type="ORF">MKW94_014750</name>
</gene>
<sequence length="234" mass="25964">MPPRVADSSQTLKRKRAGTLNLSEDARKVYDLITSTENVGISKKAVKDQVKLPDTVLTKSLKTLKDTALIKEVVNIQNKRNNYYFGIKFKPSVELTGGAWYNDEGNLDRQLIEVSKAQCLRFISSSKVATVGEITEAINNLGLFKVKLTGVQIEEVVQSLVLDKEIVEAQSTGMGDFARIPPGEPCYRCSNERRLKTGALASLPCGICPRLNECTPDGVISLLTCVYYKKWLDF</sequence>
<dbReference type="InterPro" id="IPR007832">
    <property type="entry name" value="RNA_pol_Rpc34"/>
</dbReference>
<dbReference type="GO" id="GO:0006383">
    <property type="term" value="P:transcription by RNA polymerase III"/>
    <property type="evidence" value="ECO:0007669"/>
    <property type="project" value="InterPro"/>
</dbReference>
<dbReference type="InterPro" id="IPR016049">
    <property type="entry name" value="RNA_pol_Rpc34-like"/>
</dbReference>
<dbReference type="SUPFAM" id="SSF46785">
    <property type="entry name" value="Winged helix' DNA-binding domain"/>
    <property type="match status" value="1"/>
</dbReference>
<comment type="similarity">
    <text evidence="2">Belongs to the eukaryotic RPC34/RPC39 RNA polymerase subunit family.</text>
</comment>
<reference evidence="6" key="1">
    <citation type="submission" date="2022-03" db="EMBL/GenBank/DDBJ databases">
        <title>A functionally conserved STORR gene fusion in Papaver species that diverged 16.8 million years ago.</title>
        <authorList>
            <person name="Catania T."/>
        </authorList>
    </citation>
    <scope>NUCLEOTIDE SEQUENCE</scope>
    <source>
        <strain evidence="6">S-191538</strain>
    </source>
</reference>
<evidence type="ECO:0000313" key="7">
    <source>
        <dbReference type="Proteomes" id="UP001177140"/>
    </source>
</evidence>
<protein>
    <recommendedName>
        <fullName evidence="8">DNA-directed RNA polymerase III subunit RPC6</fullName>
    </recommendedName>
</protein>
<dbReference type="InterPro" id="IPR036388">
    <property type="entry name" value="WH-like_DNA-bd_sf"/>
</dbReference>
<dbReference type="AlphaFoldDB" id="A0AA41V245"/>
<evidence type="ECO:0000256" key="3">
    <source>
        <dbReference type="ARBA" id="ARBA00022478"/>
    </source>
</evidence>
<evidence type="ECO:0000256" key="5">
    <source>
        <dbReference type="ARBA" id="ARBA00023242"/>
    </source>
</evidence>
<dbReference type="EMBL" id="JAJJMA010081633">
    <property type="protein sequence ID" value="MCL7028609.1"/>
    <property type="molecule type" value="Genomic_DNA"/>
</dbReference>
<evidence type="ECO:0000256" key="1">
    <source>
        <dbReference type="ARBA" id="ARBA00004123"/>
    </source>
</evidence>
<dbReference type="InterPro" id="IPR036390">
    <property type="entry name" value="WH_DNA-bd_sf"/>
</dbReference>
<dbReference type="Gene3D" id="1.10.10.10">
    <property type="entry name" value="Winged helix-like DNA-binding domain superfamily/Winged helix DNA-binding domain"/>
    <property type="match status" value="1"/>
</dbReference>
<comment type="caution">
    <text evidence="6">The sequence shown here is derived from an EMBL/GenBank/DDBJ whole genome shotgun (WGS) entry which is preliminary data.</text>
</comment>
<keyword evidence="4" id="KW-0804">Transcription</keyword>
<dbReference type="Pfam" id="PF05158">
    <property type="entry name" value="RNA_pol_Rpc34"/>
    <property type="match status" value="2"/>
</dbReference>
<keyword evidence="5" id="KW-0539">Nucleus</keyword>
<proteinExistence type="inferred from homology"/>
<dbReference type="PANTHER" id="PTHR12780">
    <property type="entry name" value="RNA POLYMERASE III DNA DIRECTED , 39KD SUBUNIT-RELATED"/>
    <property type="match status" value="1"/>
</dbReference>
<evidence type="ECO:0000313" key="6">
    <source>
        <dbReference type="EMBL" id="MCL7028609.1"/>
    </source>
</evidence>
<evidence type="ECO:0000256" key="4">
    <source>
        <dbReference type="ARBA" id="ARBA00023163"/>
    </source>
</evidence>
<evidence type="ECO:0008006" key="8">
    <source>
        <dbReference type="Google" id="ProtNLM"/>
    </source>
</evidence>